<accession>A0AAD8NYN9</accession>
<evidence type="ECO:0000313" key="5">
    <source>
        <dbReference type="EMBL" id="KAK1426813.1"/>
    </source>
</evidence>
<dbReference type="Pfam" id="PF00234">
    <property type="entry name" value="Tryp_alpha_amyl"/>
    <property type="match status" value="1"/>
</dbReference>
<organism evidence="5 6">
    <name type="scientific">Tagetes erecta</name>
    <name type="common">African marigold</name>
    <dbReference type="NCBI Taxonomy" id="13708"/>
    <lineage>
        <taxon>Eukaryota</taxon>
        <taxon>Viridiplantae</taxon>
        <taxon>Streptophyta</taxon>
        <taxon>Embryophyta</taxon>
        <taxon>Tracheophyta</taxon>
        <taxon>Spermatophyta</taxon>
        <taxon>Magnoliopsida</taxon>
        <taxon>eudicotyledons</taxon>
        <taxon>Gunneridae</taxon>
        <taxon>Pentapetalae</taxon>
        <taxon>asterids</taxon>
        <taxon>campanulids</taxon>
        <taxon>Asterales</taxon>
        <taxon>Asteraceae</taxon>
        <taxon>Asteroideae</taxon>
        <taxon>Heliantheae alliance</taxon>
        <taxon>Tageteae</taxon>
        <taxon>Tagetes</taxon>
    </lineage>
</organism>
<dbReference type="PANTHER" id="PTHR35496">
    <property type="entry name" value="2S SEED STORAGE PROTEIN 1-RELATED"/>
    <property type="match status" value="1"/>
</dbReference>
<evidence type="ECO:0000256" key="2">
    <source>
        <dbReference type="ARBA" id="ARBA00022761"/>
    </source>
</evidence>
<gene>
    <name evidence="5" type="ORF">QVD17_15493</name>
</gene>
<dbReference type="SUPFAM" id="SSF47699">
    <property type="entry name" value="Bifunctional inhibitor/lipid-transfer protein/seed storage 2S albumin"/>
    <property type="match status" value="1"/>
</dbReference>
<protein>
    <recommendedName>
        <fullName evidence="4">Bifunctional inhibitor/plant lipid transfer protein/seed storage helical domain-containing protein</fullName>
    </recommendedName>
</protein>
<dbReference type="InterPro" id="IPR016140">
    <property type="entry name" value="Bifunc_inhib/LTP/seed_store"/>
</dbReference>
<dbReference type="AlphaFoldDB" id="A0AAD8NYN9"/>
<keyword evidence="6" id="KW-1185">Reference proteome</keyword>
<reference evidence="5" key="1">
    <citation type="journal article" date="2023" name="bioRxiv">
        <title>Improved chromosome-level genome assembly for marigold (Tagetes erecta).</title>
        <authorList>
            <person name="Jiang F."/>
            <person name="Yuan L."/>
            <person name="Wang S."/>
            <person name="Wang H."/>
            <person name="Xu D."/>
            <person name="Wang A."/>
            <person name="Fan W."/>
        </authorList>
    </citation>
    <scope>NUCLEOTIDE SEQUENCE</scope>
    <source>
        <strain evidence="5">WSJ</strain>
        <tissue evidence="5">Leaf</tissue>
    </source>
</reference>
<evidence type="ECO:0000256" key="1">
    <source>
        <dbReference type="ARBA" id="ARBA00008262"/>
    </source>
</evidence>
<dbReference type="InterPro" id="IPR000617">
    <property type="entry name" value="Napin/2SS/CON"/>
</dbReference>
<dbReference type="PANTHER" id="PTHR35496:SF4">
    <property type="entry name" value="2S SULFUR-RICH SEED STORAGE PROTEIN 2-LIKE"/>
    <property type="match status" value="1"/>
</dbReference>
<dbReference type="GO" id="GO:0045735">
    <property type="term" value="F:nutrient reservoir activity"/>
    <property type="evidence" value="ECO:0007669"/>
    <property type="project" value="UniProtKB-KW"/>
</dbReference>
<proteinExistence type="inferred from homology"/>
<dbReference type="SMART" id="SM00499">
    <property type="entry name" value="AAI"/>
    <property type="match status" value="1"/>
</dbReference>
<keyword evidence="3" id="KW-0708">Seed storage protein</keyword>
<comment type="caution">
    <text evidence="5">The sequence shown here is derived from an EMBL/GenBank/DDBJ whole genome shotgun (WGS) entry which is preliminary data.</text>
</comment>
<comment type="similarity">
    <text evidence="1">Belongs to the 2S seed storage albumins family.</text>
</comment>
<keyword evidence="2" id="KW-0758">Storage protein</keyword>
<evidence type="ECO:0000313" key="6">
    <source>
        <dbReference type="Proteomes" id="UP001229421"/>
    </source>
</evidence>
<evidence type="ECO:0000256" key="3">
    <source>
        <dbReference type="ARBA" id="ARBA00023129"/>
    </source>
</evidence>
<sequence>MISTYRTATIIENNEHEILKDTLDNPRASQNECPKIPEHRTFCHELLMPGLIKHREECCTELKNMKKECVCDGIQQTLEKAKQDFGDDVGYRRTMFNIAKNLPNRCGVEVKECHLTG</sequence>
<evidence type="ECO:0000259" key="4">
    <source>
        <dbReference type="SMART" id="SM00499"/>
    </source>
</evidence>
<feature type="domain" description="Bifunctional inhibitor/plant lipid transfer protein/seed storage helical" evidence="4">
    <location>
        <begin position="33"/>
        <end position="113"/>
    </location>
</feature>
<dbReference type="EMBL" id="JAUHHV010000004">
    <property type="protein sequence ID" value="KAK1426813.1"/>
    <property type="molecule type" value="Genomic_DNA"/>
</dbReference>
<dbReference type="Proteomes" id="UP001229421">
    <property type="component" value="Unassembled WGS sequence"/>
</dbReference>
<dbReference type="Gene3D" id="1.10.110.10">
    <property type="entry name" value="Plant lipid-transfer and hydrophobic proteins"/>
    <property type="match status" value="1"/>
</dbReference>
<name>A0AAD8NYN9_TARER</name>
<dbReference type="InterPro" id="IPR036312">
    <property type="entry name" value="Bifun_inhib/LTP/seed_sf"/>
</dbReference>